<keyword evidence="5" id="KW-1185">Reference proteome</keyword>
<evidence type="ECO:0000313" key="5">
    <source>
        <dbReference type="Proteomes" id="UP001162480"/>
    </source>
</evidence>
<name>A0AA36AY06_OCTVU</name>
<dbReference type="PROSITE" id="PS50002">
    <property type="entry name" value="SH3"/>
    <property type="match status" value="1"/>
</dbReference>
<dbReference type="Proteomes" id="UP001162480">
    <property type="component" value="Chromosome 5"/>
</dbReference>
<dbReference type="AlphaFoldDB" id="A0AA36AY06"/>
<dbReference type="Gene3D" id="2.30.30.40">
    <property type="entry name" value="SH3 Domains"/>
    <property type="match status" value="1"/>
</dbReference>
<dbReference type="InterPro" id="IPR001452">
    <property type="entry name" value="SH3_domain"/>
</dbReference>
<protein>
    <submittedName>
        <fullName evidence="4">Rho guanine nucleotide exchange factor 38-like</fullName>
    </submittedName>
</protein>
<organism evidence="4 5">
    <name type="scientific">Octopus vulgaris</name>
    <name type="common">Common octopus</name>
    <dbReference type="NCBI Taxonomy" id="6645"/>
    <lineage>
        <taxon>Eukaryota</taxon>
        <taxon>Metazoa</taxon>
        <taxon>Spiralia</taxon>
        <taxon>Lophotrochozoa</taxon>
        <taxon>Mollusca</taxon>
        <taxon>Cephalopoda</taxon>
        <taxon>Coleoidea</taxon>
        <taxon>Octopodiformes</taxon>
        <taxon>Octopoda</taxon>
        <taxon>Incirrata</taxon>
        <taxon>Octopodidae</taxon>
        <taxon>Octopus</taxon>
    </lineage>
</organism>
<evidence type="ECO:0000259" key="3">
    <source>
        <dbReference type="PROSITE" id="PS50002"/>
    </source>
</evidence>
<feature type="domain" description="SH3" evidence="3">
    <location>
        <begin position="22"/>
        <end position="86"/>
    </location>
</feature>
<evidence type="ECO:0000313" key="4">
    <source>
        <dbReference type="EMBL" id="CAI9723671.1"/>
    </source>
</evidence>
<gene>
    <name evidence="4" type="ORF">OCTVUL_1B014329</name>
</gene>
<dbReference type="EMBL" id="OX597818">
    <property type="protein sequence ID" value="CAI9723671.1"/>
    <property type="molecule type" value="Genomic_DNA"/>
</dbReference>
<reference evidence="4" key="1">
    <citation type="submission" date="2023-08" db="EMBL/GenBank/DDBJ databases">
        <authorList>
            <person name="Alioto T."/>
            <person name="Alioto T."/>
            <person name="Gomez Garrido J."/>
        </authorList>
    </citation>
    <scope>NUCLEOTIDE SEQUENCE</scope>
</reference>
<proteinExistence type="predicted"/>
<evidence type="ECO:0000256" key="2">
    <source>
        <dbReference type="PROSITE-ProRule" id="PRU00192"/>
    </source>
</evidence>
<accession>A0AA36AY06</accession>
<keyword evidence="1 2" id="KW-0728">SH3 domain</keyword>
<dbReference type="SUPFAM" id="SSF50044">
    <property type="entry name" value="SH3-domain"/>
    <property type="match status" value="1"/>
</dbReference>
<dbReference type="InterPro" id="IPR036028">
    <property type="entry name" value="SH3-like_dom_sf"/>
</dbReference>
<sequence length="106" mass="12240">MTLTTTVYTCIFYQNKYPHAKLHLYFYFAKIPYDAPANQPEVSLYEGQFVTVITKNDGNGNTEWWEVDTGDNVGYCPAVCLEKAINFMETEEILFGDITNVDTFYH</sequence>
<evidence type="ECO:0000256" key="1">
    <source>
        <dbReference type="ARBA" id="ARBA00022443"/>
    </source>
</evidence>
<dbReference type="Pfam" id="PF14604">
    <property type="entry name" value="SH3_9"/>
    <property type="match status" value="1"/>
</dbReference>